<proteinExistence type="inferred from homology"/>
<evidence type="ECO:0000313" key="9">
    <source>
        <dbReference type="Proteomes" id="UP001470230"/>
    </source>
</evidence>
<feature type="region of interest" description="Disordered" evidence="6">
    <location>
        <begin position="367"/>
        <end position="415"/>
    </location>
</feature>
<dbReference type="PROSITE" id="PS50011">
    <property type="entry name" value="PROTEIN_KINASE_DOM"/>
    <property type="match status" value="1"/>
</dbReference>
<organism evidence="8 9">
    <name type="scientific">Tritrichomonas musculus</name>
    <dbReference type="NCBI Taxonomy" id="1915356"/>
    <lineage>
        <taxon>Eukaryota</taxon>
        <taxon>Metamonada</taxon>
        <taxon>Parabasalia</taxon>
        <taxon>Tritrichomonadida</taxon>
        <taxon>Tritrichomonadidae</taxon>
        <taxon>Tritrichomonas</taxon>
    </lineage>
</organism>
<evidence type="ECO:0000256" key="2">
    <source>
        <dbReference type="ARBA" id="ARBA00022741"/>
    </source>
</evidence>
<evidence type="ECO:0000259" key="7">
    <source>
        <dbReference type="PROSITE" id="PS50011"/>
    </source>
</evidence>
<dbReference type="EC" id="2.7.11.1" evidence="1"/>
<dbReference type="InterPro" id="IPR050235">
    <property type="entry name" value="CK1_Ser-Thr_kinase"/>
</dbReference>
<evidence type="ECO:0000256" key="6">
    <source>
        <dbReference type="SAM" id="MobiDB-lite"/>
    </source>
</evidence>
<evidence type="ECO:0000256" key="1">
    <source>
        <dbReference type="ARBA" id="ARBA00012513"/>
    </source>
</evidence>
<keyword evidence="3 4" id="KW-0067">ATP-binding</keyword>
<dbReference type="SUPFAM" id="SSF56112">
    <property type="entry name" value="Protein kinase-like (PK-like)"/>
    <property type="match status" value="1"/>
</dbReference>
<feature type="compositionally biased region" description="Basic and acidic residues" evidence="6">
    <location>
        <begin position="373"/>
        <end position="387"/>
    </location>
</feature>
<dbReference type="InterPro" id="IPR000719">
    <property type="entry name" value="Prot_kinase_dom"/>
</dbReference>
<dbReference type="InterPro" id="IPR011009">
    <property type="entry name" value="Kinase-like_dom_sf"/>
</dbReference>
<keyword evidence="5" id="KW-0418">Kinase</keyword>
<feature type="binding site" evidence="4">
    <location>
        <position position="44"/>
    </location>
    <ligand>
        <name>ATP</name>
        <dbReference type="ChEBI" id="CHEBI:30616"/>
    </ligand>
</feature>
<feature type="compositionally biased region" description="Low complexity" evidence="6">
    <location>
        <begin position="405"/>
        <end position="414"/>
    </location>
</feature>
<keyword evidence="2 4" id="KW-0547">Nucleotide-binding</keyword>
<feature type="region of interest" description="Disordered" evidence="6">
    <location>
        <begin position="319"/>
        <end position="338"/>
    </location>
</feature>
<dbReference type="InterPro" id="IPR017441">
    <property type="entry name" value="Protein_kinase_ATP_BS"/>
</dbReference>
<comment type="similarity">
    <text evidence="5">Belongs to the protein kinase superfamily.</text>
</comment>
<dbReference type="PANTHER" id="PTHR11909">
    <property type="entry name" value="CASEIN KINASE-RELATED"/>
    <property type="match status" value="1"/>
</dbReference>
<dbReference type="Proteomes" id="UP001470230">
    <property type="component" value="Unassembled WGS sequence"/>
</dbReference>
<keyword evidence="5" id="KW-0723">Serine/threonine-protein kinase</keyword>
<dbReference type="EMBL" id="JAPFFF010000001">
    <property type="protein sequence ID" value="KAK8898637.1"/>
    <property type="molecule type" value="Genomic_DNA"/>
</dbReference>
<evidence type="ECO:0000256" key="5">
    <source>
        <dbReference type="RuleBase" id="RU000304"/>
    </source>
</evidence>
<accession>A0ABR2L795</accession>
<gene>
    <name evidence="8" type="ORF">M9Y10_000929</name>
</gene>
<dbReference type="InterPro" id="IPR008271">
    <property type="entry name" value="Ser/Thr_kinase_AS"/>
</dbReference>
<feature type="domain" description="Protein kinase" evidence="7">
    <location>
        <begin position="15"/>
        <end position="284"/>
    </location>
</feature>
<evidence type="ECO:0000256" key="3">
    <source>
        <dbReference type="ARBA" id="ARBA00022840"/>
    </source>
</evidence>
<keyword evidence="5" id="KW-0808">Transferase</keyword>
<keyword evidence="9" id="KW-1185">Reference proteome</keyword>
<dbReference type="PROSITE" id="PS00108">
    <property type="entry name" value="PROTEIN_KINASE_ST"/>
    <property type="match status" value="1"/>
</dbReference>
<dbReference type="CDD" id="cd14016">
    <property type="entry name" value="STKc_CK1"/>
    <property type="match status" value="1"/>
</dbReference>
<evidence type="ECO:0000313" key="8">
    <source>
        <dbReference type="EMBL" id="KAK8898637.1"/>
    </source>
</evidence>
<reference evidence="8 9" key="1">
    <citation type="submission" date="2024-04" db="EMBL/GenBank/DDBJ databases">
        <title>Tritrichomonas musculus Genome.</title>
        <authorList>
            <person name="Alves-Ferreira E."/>
            <person name="Grigg M."/>
            <person name="Lorenzi H."/>
            <person name="Galac M."/>
        </authorList>
    </citation>
    <scope>NUCLEOTIDE SEQUENCE [LARGE SCALE GENOMIC DNA]</scope>
    <source>
        <strain evidence="8 9">EAF2021</strain>
    </source>
</reference>
<dbReference type="Pfam" id="PF00069">
    <property type="entry name" value="Pkinase"/>
    <property type="match status" value="1"/>
</dbReference>
<dbReference type="PROSITE" id="PS00107">
    <property type="entry name" value="PROTEIN_KINASE_ATP"/>
    <property type="match status" value="1"/>
</dbReference>
<sequence>MSTNTKLDKIVGNHYRLKKKIGSGSFGEIYEAETIRTHRPVAVKFELLTAPIPQLSYESKLYSILTGGPGIPQVRWFGKTENRNALVIDLLGKSLEDLLQMFKRHLSLKTVLMLADQMLCSLEFIHNKNFIHRDIKPDNFVMGTGQNSNAVFLIDFGLAKKYRDPNTHVHIEYAEGKSLTGTARYASIGALHGFEQSRRDDMESLGYVLIYLMKGSLPWMGLDASTREGKYEKILQMKKDIPIDELCSGLPKEFAQYLISVKRLKFTDKPRYSKYRALFRNLFISSGFVYNYVYDWTSALKSRSSPKFVLGTVHQARTPTPTLKKKEKSERSSNITNEKCSRTTLPSTIIVKDPSYSDRTLSSSADDFEFEDTDNKQPQKKKSENSDLKGYLSSDNDNNTKKTSESSSVYSSDSFFDDCPTARLLSSSSPANKIMKSQPIFTQKNKQLADSIVKK</sequence>
<dbReference type="Gene3D" id="1.10.510.10">
    <property type="entry name" value="Transferase(Phosphotransferase) domain 1"/>
    <property type="match status" value="1"/>
</dbReference>
<protein>
    <recommendedName>
        <fullName evidence="1">non-specific serine/threonine protein kinase</fullName>
        <ecNumber evidence="1">2.7.11.1</ecNumber>
    </recommendedName>
</protein>
<comment type="caution">
    <text evidence="8">The sequence shown here is derived from an EMBL/GenBank/DDBJ whole genome shotgun (WGS) entry which is preliminary data.</text>
</comment>
<dbReference type="SMART" id="SM00220">
    <property type="entry name" value="S_TKc"/>
    <property type="match status" value="1"/>
</dbReference>
<evidence type="ECO:0000256" key="4">
    <source>
        <dbReference type="PROSITE-ProRule" id="PRU10141"/>
    </source>
</evidence>
<name>A0ABR2L795_9EUKA</name>